<evidence type="ECO:0000313" key="1">
    <source>
        <dbReference type="EMBL" id="ODM05880.1"/>
    </source>
</evidence>
<dbReference type="Proteomes" id="UP000094067">
    <property type="component" value="Unassembled WGS sequence"/>
</dbReference>
<gene>
    <name evidence="1" type="ORF">BEI61_01769</name>
</gene>
<organism evidence="1 2">
    <name type="scientific">Eisenbergiella tayi</name>
    <dbReference type="NCBI Taxonomy" id="1432052"/>
    <lineage>
        <taxon>Bacteria</taxon>
        <taxon>Bacillati</taxon>
        <taxon>Bacillota</taxon>
        <taxon>Clostridia</taxon>
        <taxon>Lachnospirales</taxon>
        <taxon>Lachnospiraceae</taxon>
        <taxon>Eisenbergiella</taxon>
    </lineage>
</organism>
<evidence type="ECO:0000313" key="2">
    <source>
        <dbReference type="Proteomes" id="UP000094067"/>
    </source>
</evidence>
<accession>A0A1E3AAT7</accession>
<dbReference type="EMBL" id="MCGH01000002">
    <property type="protein sequence ID" value="ODM05880.1"/>
    <property type="molecule type" value="Genomic_DNA"/>
</dbReference>
<comment type="caution">
    <text evidence="1">The sequence shown here is derived from an EMBL/GenBank/DDBJ whole genome shotgun (WGS) entry which is preliminary data.</text>
</comment>
<proteinExistence type="predicted"/>
<name>A0A1E3AAT7_9FIRM</name>
<dbReference type="RefSeq" id="WP_069152009.1">
    <property type="nucleotide sequence ID" value="NZ_MCGH01000002.1"/>
</dbReference>
<sequence length="182" mass="21446">MIDIKELYIVNYCHPNCKPLQNIMRLPEKQAFEKAGELARKSPETNAFYRFVDFENYYPRRLKADSIIYRLFIELGGKPKEKHPLSFALQDSRYLDNWFGNGIITRIPLKDIPDEYISFTYGDSSAMIEKTGNVKLITKQMLLDDILSFDGTIEEYLREAEKNYCYIEVQLWNDDVINAYIE</sequence>
<protein>
    <submittedName>
        <fullName evidence="1">Uncharacterized protein</fullName>
    </submittedName>
</protein>
<reference evidence="1 2" key="1">
    <citation type="submission" date="2016-07" db="EMBL/GenBank/DDBJ databases">
        <title>Characterization of isolates of Eisenbergiella tayi derived from blood cultures, using whole genome sequencing.</title>
        <authorList>
            <person name="Burdz T."/>
            <person name="Wiebe D."/>
            <person name="Huynh C."/>
            <person name="Bernard K."/>
        </authorList>
    </citation>
    <scope>NUCLEOTIDE SEQUENCE [LARGE SCALE GENOMIC DNA]</scope>
    <source>
        <strain evidence="1 2">NML 110608</strain>
    </source>
</reference>
<dbReference type="AlphaFoldDB" id="A0A1E3AAT7"/>